<keyword evidence="2" id="KW-1185">Reference proteome</keyword>
<evidence type="ECO:0000313" key="2">
    <source>
        <dbReference type="Proteomes" id="UP001163798"/>
    </source>
</evidence>
<reference evidence="1" key="1">
    <citation type="submission" date="2022-08" db="EMBL/GenBank/DDBJ databases">
        <authorList>
            <consortium name="DOE Joint Genome Institute"/>
            <person name="Min B."/>
            <person name="Riley R."/>
            <person name="Sierra-Patev S."/>
            <person name="Naranjo-Ortiz M."/>
            <person name="Looney B."/>
            <person name="Konkel Z."/>
            <person name="Slot J.C."/>
            <person name="Sakamoto Y."/>
            <person name="Steenwyk J.L."/>
            <person name="Rokas A."/>
            <person name="Carro J."/>
            <person name="Camarero S."/>
            <person name="Ferreira P."/>
            <person name="Molpeceres G."/>
            <person name="Ruiz-Duenas F.J."/>
            <person name="Serrano A."/>
            <person name="Henrissat B."/>
            <person name="Drula E."/>
            <person name="Hughes K.W."/>
            <person name="Mata J.L."/>
            <person name="Ishikawa N.K."/>
            <person name="Vargas-Isla R."/>
            <person name="Ushijima S."/>
            <person name="Smith C.A."/>
            <person name="Ahrendt S."/>
            <person name="Andreopoulos W."/>
            <person name="He G."/>
            <person name="Labutti K."/>
            <person name="Lipzen A."/>
            <person name="Ng V."/>
            <person name="Sandor L."/>
            <person name="Barry K."/>
            <person name="Martinez A.T."/>
            <person name="Xiao Y."/>
            <person name="Gibbons J.G."/>
            <person name="Terashima K."/>
            <person name="Hibbett D.S."/>
            <person name="Grigoriev I.V."/>
        </authorList>
    </citation>
    <scope>NUCLEOTIDE SEQUENCE</scope>
    <source>
        <strain evidence="1">TFB10291</strain>
    </source>
</reference>
<dbReference type="AlphaFoldDB" id="A0AA38KKQ1"/>
<dbReference type="EMBL" id="MU793708">
    <property type="protein sequence ID" value="KAJ3780539.1"/>
    <property type="molecule type" value="Genomic_DNA"/>
</dbReference>
<gene>
    <name evidence="1" type="ORF">GGU10DRAFT_235507</name>
</gene>
<feature type="non-terminal residue" evidence="1">
    <location>
        <position position="50"/>
    </location>
</feature>
<comment type="caution">
    <text evidence="1">The sequence shown here is derived from an EMBL/GenBank/DDBJ whole genome shotgun (WGS) entry which is preliminary data.</text>
</comment>
<name>A0AA38KKQ1_9AGAR</name>
<accession>A0AA38KKQ1</accession>
<dbReference type="PANTHER" id="PTHR35871">
    <property type="entry name" value="EXPRESSED PROTEIN"/>
    <property type="match status" value="1"/>
</dbReference>
<proteinExistence type="predicted"/>
<organism evidence="1 2">
    <name type="scientific">Lentinula aff. detonsa</name>
    <dbReference type="NCBI Taxonomy" id="2804958"/>
    <lineage>
        <taxon>Eukaryota</taxon>
        <taxon>Fungi</taxon>
        <taxon>Dikarya</taxon>
        <taxon>Basidiomycota</taxon>
        <taxon>Agaricomycotina</taxon>
        <taxon>Agaricomycetes</taxon>
        <taxon>Agaricomycetidae</taxon>
        <taxon>Agaricales</taxon>
        <taxon>Marasmiineae</taxon>
        <taxon>Omphalotaceae</taxon>
        <taxon>Lentinula</taxon>
    </lineage>
</organism>
<dbReference type="Proteomes" id="UP001163798">
    <property type="component" value="Unassembled WGS sequence"/>
</dbReference>
<protein>
    <submittedName>
        <fullName evidence="1">Uncharacterized protein</fullName>
    </submittedName>
</protein>
<feature type="non-terminal residue" evidence="1">
    <location>
        <position position="1"/>
    </location>
</feature>
<evidence type="ECO:0000313" key="1">
    <source>
        <dbReference type="EMBL" id="KAJ3780539.1"/>
    </source>
</evidence>
<sequence length="50" mass="5946">NTGCCMAWLLSQQDDFVNQPSMLEELIMQKGHYCLFLLKFHWELNPIEMV</sequence>
<dbReference type="PANTHER" id="PTHR35871:SF1">
    <property type="entry name" value="CXC1-LIKE CYSTEINE CLUSTER ASSOCIATED WITH KDZ TRANSPOSASES DOMAIN-CONTAINING PROTEIN"/>
    <property type="match status" value="1"/>
</dbReference>